<dbReference type="Proteomes" id="UP000295030">
    <property type="component" value="Unassembled WGS sequence"/>
</dbReference>
<comment type="caution">
    <text evidence="1">The sequence shown here is derived from an EMBL/GenBank/DDBJ whole genome shotgun (WGS) entry which is preliminary data.</text>
</comment>
<accession>A0A4R1I497</accession>
<name>A0A4R1I497_ANCAQ</name>
<evidence type="ECO:0000313" key="2">
    <source>
        <dbReference type="Proteomes" id="UP000295030"/>
    </source>
</evidence>
<reference evidence="1 2" key="1">
    <citation type="submission" date="2019-03" db="EMBL/GenBank/DDBJ databases">
        <title>Genomic Encyclopedia of Type Strains, Phase IV (KMG-IV): sequencing the most valuable type-strain genomes for metagenomic binning, comparative biology and taxonomic classification.</title>
        <authorList>
            <person name="Goeker M."/>
        </authorList>
    </citation>
    <scope>NUCLEOTIDE SEQUENCE [LARGE SCALE GENOMIC DNA]</scope>
    <source>
        <strain evidence="1 2">DSM 101</strain>
    </source>
</reference>
<protein>
    <submittedName>
        <fullName evidence="1">Uncharacterized protein</fullName>
    </submittedName>
</protein>
<sequence>MGYIYGAESIPFVSCSGPGRFGIRPVFALKAIEALGRGNVEIWFTAENKPIRLRNPDDPTLIAVVWLQVLRRRPEHGALFGEGEAA</sequence>
<dbReference type="AlphaFoldDB" id="A0A4R1I497"/>
<dbReference type="EMBL" id="SMFY01000002">
    <property type="protein sequence ID" value="TCK28180.1"/>
    <property type="molecule type" value="Genomic_DNA"/>
</dbReference>
<gene>
    <name evidence="1" type="ORF">EV667_2178</name>
</gene>
<keyword evidence="2" id="KW-1185">Reference proteome</keyword>
<evidence type="ECO:0000313" key="1">
    <source>
        <dbReference type="EMBL" id="TCK28180.1"/>
    </source>
</evidence>
<organism evidence="1 2">
    <name type="scientific">Ancylobacter aquaticus</name>
    <dbReference type="NCBI Taxonomy" id="100"/>
    <lineage>
        <taxon>Bacteria</taxon>
        <taxon>Pseudomonadati</taxon>
        <taxon>Pseudomonadota</taxon>
        <taxon>Alphaproteobacteria</taxon>
        <taxon>Hyphomicrobiales</taxon>
        <taxon>Xanthobacteraceae</taxon>
        <taxon>Ancylobacter</taxon>
    </lineage>
</organism>
<proteinExistence type="predicted"/>